<organism evidence="1 2">
    <name type="scientific">Liparis tanakae</name>
    <name type="common">Tanaka's snailfish</name>
    <dbReference type="NCBI Taxonomy" id="230148"/>
    <lineage>
        <taxon>Eukaryota</taxon>
        <taxon>Metazoa</taxon>
        <taxon>Chordata</taxon>
        <taxon>Craniata</taxon>
        <taxon>Vertebrata</taxon>
        <taxon>Euteleostomi</taxon>
        <taxon>Actinopterygii</taxon>
        <taxon>Neopterygii</taxon>
        <taxon>Teleostei</taxon>
        <taxon>Neoteleostei</taxon>
        <taxon>Acanthomorphata</taxon>
        <taxon>Eupercaria</taxon>
        <taxon>Perciformes</taxon>
        <taxon>Cottioidei</taxon>
        <taxon>Cottales</taxon>
        <taxon>Liparidae</taxon>
        <taxon>Liparis</taxon>
    </lineage>
</organism>
<dbReference type="Proteomes" id="UP000314294">
    <property type="component" value="Unassembled WGS sequence"/>
</dbReference>
<name>A0A4Z2FCR0_9TELE</name>
<protein>
    <submittedName>
        <fullName evidence="1">Uncharacterized protein</fullName>
    </submittedName>
</protein>
<gene>
    <name evidence="1" type="ORF">EYF80_051665</name>
</gene>
<keyword evidence="2" id="KW-1185">Reference proteome</keyword>
<proteinExistence type="predicted"/>
<comment type="caution">
    <text evidence="1">The sequence shown here is derived from an EMBL/GenBank/DDBJ whole genome shotgun (WGS) entry which is preliminary data.</text>
</comment>
<reference evidence="1 2" key="1">
    <citation type="submission" date="2019-03" db="EMBL/GenBank/DDBJ databases">
        <title>First draft genome of Liparis tanakae, snailfish: a comprehensive survey of snailfish specific genes.</title>
        <authorList>
            <person name="Kim W."/>
            <person name="Song I."/>
            <person name="Jeong J.-H."/>
            <person name="Kim D."/>
            <person name="Kim S."/>
            <person name="Ryu S."/>
            <person name="Song J.Y."/>
            <person name="Lee S.K."/>
        </authorList>
    </citation>
    <scope>NUCLEOTIDE SEQUENCE [LARGE SCALE GENOMIC DNA]</scope>
    <source>
        <tissue evidence="1">Muscle</tissue>
    </source>
</reference>
<sequence length="92" mass="9511">MRLLPSGVLVSTCFFRRFCNNTSGLSVHHAVELGGRGLGPGAARPKLSLGRVLALLLVLQHLRVLDDGGGELGLGAGDGQALPVDVLVDTVL</sequence>
<dbReference type="EMBL" id="SRLO01001398">
    <property type="protein sequence ID" value="TNN38172.1"/>
    <property type="molecule type" value="Genomic_DNA"/>
</dbReference>
<evidence type="ECO:0000313" key="2">
    <source>
        <dbReference type="Proteomes" id="UP000314294"/>
    </source>
</evidence>
<evidence type="ECO:0000313" key="1">
    <source>
        <dbReference type="EMBL" id="TNN38172.1"/>
    </source>
</evidence>
<accession>A0A4Z2FCR0</accession>
<dbReference type="AlphaFoldDB" id="A0A4Z2FCR0"/>